<dbReference type="GO" id="GO:0005829">
    <property type="term" value="C:cytosol"/>
    <property type="evidence" value="ECO:0007669"/>
    <property type="project" value="UniProtKB-SubCell"/>
</dbReference>
<evidence type="ECO:0000313" key="11">
    <source>
        <dbReference type="EMBL" id="KAJ8909217.1"/>
    </source>
</evidence>
<evidence type="ECO:0000256" key="3">
    <source>
        <dbReference type="ARBA" id="ARBA00022490"/>
    </source>
</evidence>
<evidence type="ECO:0000256" key="9">
    <source>
        <dbReference type="RuleBase" id="RU003814"/>
    </source>
</evidence>
<evidence type="ECO:0000256" key="10">
    <source>
        <dbReference type="SAM" id="MobiDB-lite"/>
    </source>
</evidence>
<comment type="caution">
    <text evidence="11">The sequence shown here is derived from an EMBL/GenBank/DDBJ whole genome shotgun (WGS) entry which is preliminary data.</text>
</comment>
<name>A0AAV8V528_9RHOD</name>
<evidence type="ECO:0000256" key="5">
    <source>
        <dbReference type="ARBA" id="ARBA00022917"/>
    </source>
</evidence>
<dbReference type="GO" id="GO:0003743">
    <property type="term" value="F:translation initiation factor activity"/>
    <property type="evidence" value="ECO:0007669"/>
    <property type="project" value="UniProtKB-KW"/>
</dbReference>
<evidence type="ECO:0000256" key="8">
    <source>
        <dbReference type="ARBA" id="ARBA00046432"/>
    </source>
</evidence>
<organism evidence="11 12">
    <name type="scientific">Rhodosorus marinus</name>
    <dbReference type="NCBI Taxonomy" id="101924"/>
    <lineage>
        <taxon>Eukaryota</taxon>
        <taxon>Rhodophyta</taxon>
        <taxon>Stylonematophyceae</taxon>
        <taxon>Stylonematales</taxon>
        <taxon>Stylonemataceae</taxon>
        <taxon>Rhodosorus</taxon>
    </lineage>
</organism>
<feature type="region of interest" description="Disordered" evidence="10">
    <location>
        <begin position="1"/>
        <end position="49"/>
    </location>
</feature>
<evidence type="ECO:0000256" key="7">
    <source>
        <dbReference type="ARBA" id="ARBA00044356"/>
    </source>
</evidence>
<accession>A0AAV8V528</accession>
<dbReference type="InterPro" id="IPR037171">
    <property type="entry name" value="NagB/RpiA_transferase-like"/>
</dbReference>
<dbReference type="SUPFAM" id="SSF100950">
    <property type="entry name" value="NagB/RpiA/CoA transferase-like"/>
    <property type="match status" value="1"/>
</dbReference>
<dbReference type="InterPro" id="IPR000649">
    <property type="entry name" value="IF-2B-related"/>
</dbReference>
<keyword evidence="5" id="KW-0648">Protein biosynthesis</keyword>
<comment type="subunit">
    <text evidence="8">Component of the translation initiation factor 2B (eIF2B) complex which is a heterodecamer of two sets of five different subunits: alpha, beta, gamma, delta and epsilon. Subunits alpha, beta and delta comprise a regulatory subcomplex and subunits epsilon and gamma comprise a catalytic subcomplex. Within the complex, the hexameric regulatory complex resides at the center, with the two heterodimeric catalytic subcomplexes bound on opposite sides.</text>
</comment>
<sequence length="426" mass="46140">MSEAPTDLSTKSERSSGKRGKGGGGGGSGQSRHQGKATGRARVQFDDPSRVARAAKAQITSRSIQQSDVPFLQHLPQYEGNTSISRGSGFGTGQVHPAIQALGVKYAQGVITGGHSRCLAFVNAMEEVFGDFVMTDMNNAQQIHRESSKLLNRCVQFVVECRPLSVSMGNFVRYLKEQIAHLPLVLSLPEARKLILEAIDLFREKRLLLPVNEIADIGSKLIGRGEKIVVYAYSEVVLNLLKQARTMGTDFLVIVIDSRPLYEGRRMAKALDEAGINTDYGLLNGASYLIHSATKVILGAHSIMADGSVTSRIGTASVALLAKSLHVPILVACEAVKFSDRVQLDSIAFNELGDPLQLLPSACERSADASLSELRDKLPSNLRMINMLYDVTPAAYIQAAICEVGVIPTTSALVIYHEMSDYTTSY</sequence>
<dbReference type="Pfam" id="PF01008">
    <property type="entry name" value="IF-2B"/>
    <property type="match status" value="1"/>
</dbReference>
<keyword evidence="12" id="KW-1185">Reference proteome</keyword>
<evidence type="ECO:0000256" key="6">
    <source>
        <dbReference type="ARBA" id="ARBA00044147"/>
    </source>
</evidence>
<keyword evidence="4" id="KW-0396">Initiation factor</keyword>
<evidence type="ECO:0000256" key="2">
    <source>
        <dbReference type="ARBA" id="ARBA00007251"/>
    </source>
</evidence>
<dbReference type="PANTHER" id="PTHR10233:SF14">
    <property type="entry name" value="TRANSLATION INITIATION FACTOR EIF-2B SUBUNIT DELTA"/>
    <property type="match status" value="1"/>
</dbReference>
<comment type="subcellular location">
    <subcellularLocation>
        <location evidence="1">Cytoplasm</location>
        <location evidence="1">Cytosol</location>
    </subcellularLocation>
</comment>
<reference evidence="11 12" key="1">
    <citation type="journal article" date="2023" name="Nat. Commun.">
        <title>Origin of minicircular mitochondrial genomes in red algae.</title>
        <authorList>
            <person name="Lee Y."/>
            <person name="Cho C.H."/>
            <person name="Lee Y.M."/>
            <person name="Park S.I."/>
            <person name="Yang J.H."/>
            <person name="West J.A."/>
            <person name="Bhattacharya D."/>
            <person name="Yoon H.S."/>
        </authorList>
    </citation>
    <scope>NUCLEOTIDE SEQUENCE [LARGE SCALE GENOMIC DNA]</scope>
    <source>
        <strain evidence="11 12">CCMP1338</strain>
        <tissue evidence="11">Whole cell</tissue>
    </source>
</reference>
<keyword evidence="3" id="KW-0963">Cytoplasm</keyword>
<evidence type="ECO:0000256" key="4">
    <source>
        <dbReference type="ARBA" id="ARBA00022540"/>
    </source>
</evidence>
<evidence type="ECO:0000256" key="1">
    <source>
        <dbReference type="ARBA" id="ARBA00004514"/>
    </source>
</evidence>
<comment type="similarity">
    <text evidence="2 9">Belongs to the eIF-2B alpha/beta/delta subunits family.</text>
</comment>
<dbReference type="PANTHER" id="PTHR10233">
    <property type="entry name" value="TRANSLATION INITIATION FACTOR EIF-2B"/>
    <property type="match status" value="1"/>
</dbReference>
<evidence type="ECO:0000313" key="12">
    <source>
        <dbReference type="Proteomes" id="UP001157974"/>
    </source>
</evidence>
<proteinExistence type="inferred from homology"/>
<protein>
    <recommendedName>
        <fullName evidence="6">Translation initiation factor eIF2B subunit delta</fullName>
    </recommendedName>
    <alternativeName>
        <fullName evidence="7">eIF2B GDP-GTP exchange factor subunit delta</fullName>
    </alternativeName>
</protein>
<gene>
    <name evidence="11" type="ORF">NDN08_005909</name>
</gene>
<dbReference type="InterPro" id="IPR042529">
    <property type="entry name" value="IF_2B-like_C"/>
</dbReference>
<dbReference type="Proteomes" id="UP001157974">
    <property type="component" value="Unassembled WGS sequence"/>
</dbReference>
<dbReference type="EMBL" id="JAMWBK010000001">
    <property type="protein sequence ID" value="KAJ8909217.1"/>
    <property type="molecule type" value="Genomic_DNA"/>
</dbReference>
<dbReference type="Gene3D" id="3.40.50.10470">
    <property type="entry name" value="Translation initiation factor eif-2b, domain 2"/>
    <property type="match status" value="1"/>
</dbReference>
<dbReference type="AlphaFoldDB" id="A0AAV8V528"/>